<feature type="transmembrane region" description="Helical" evidence="1">
    <location>
        <begin position="7"/>
        <end position="25"/>
    </location>
</feature>
<dbReference type="AlphaFoldDB" id="A0A1F5NN79"/>
<dbReference type="Proteomes" id="UP000176864">
    <property type="component" value="Unassembled WGS sequence"/>
</dbReference>
<keyword evidence="1" id="KW-1133">Transmembrane helix</keyword>
<evidence type="ECO:0000256" key="1">
    <source>
        <dbReference type="SAM" id="Phobius"/>
    </source>
</evidence>
<reference evidence="2 3" key="1">
    <citation type="journal article" date="2016" name="Nat. Commun.">
        <title>Thousands of microbial genomes shed light on interconnected biogeochemical processes in an aquifer system.</title>
        <authorList>
            <person name="Anantharaman K."/>
            <person name="Brown C.T."/>
            <person name="Hug L.A."/>
            <person name="Sharon I."/>
            <person name="Castelle C.J."/>
            <person name="Probst A.J."/>
            <person name="Thomas B.C."/>
            <person name="Singh A."/>
            <person name="Wilkins M.J."/>
            <person name="Karaoz U."/>
            <person name="Brodie E.L."/>
            <person name="Williams K.H."/>
            <person name="Hubbard S.S."/>
            <person name="Banfield J.F."/>
        </authorList>
    </citation>
    <scope>NUCLEOTIDE SEQUENCE [LARGE SCALE GENOMIC DNA]</scope>
</reference>
<sequence>MIWLKRIGLILIIISLGTVIDYIVHQMDARFSVPFEYFPHKIFYGALWAFVGYLVFRKFITTHFALATVISATPAVILQAMYFIQHHLLGWVTVFFLLGHFLMFILPAYFICKKYKSVFLDQ</sequence>
<keyword evidence="1" id="KW-0812">Transmembrane</keyword>
<feature type="transmembrane region" description="Helical" evidence="1">
    <location>
        <begin position="63"/>
        <end position="82"/>
    </location>
</feature>
<dbReference type="EMBL" id="MFEK01000010">
    <property type="protein sequence ID" value="OGE78982.1"/>
    <property type="molecule type" value="Genomic_DNA"/>
</dbReference>
<gene>
    <name evidence="2" type="ORF">A2751_00770</name>
</gene>
<protein>
    <submittedName>
        <fullName evidence="2">Uncharacterized protein</fullName>
    </submittedName>
</protein>
<proteinExistence type="predicted"/>
<evidence type="ECO:0000313" key="3">
    <source>
        <dbReference type="Proteomes" id="UP000176864"/>
    </source>
</evidence>
<keyword evidence="1" id="KW-0472">Membrane</keyword>
<dbReference type="STRING" id="1817824.A2751_00770"/>
<comment type="caution">
    <text evidence="2">The sequence shown here is derived from an EMBL/GenBank/DDBJ whole genome shotgun (WGS) entry which is preliminary data.</text>
</comment>
<name>A0A1F5NN79_9BACT</name>
<feature type="transmembrane region" description="Helical" evidence="1">
    <location>
        <begin position="37"/>
        <end position="56"/>
    </location>
</feature>
<evidence type="ECO:0000313" key="2">
    <source>
        <dbReference type="EMBL" id="OGE78982.1"/>
    </source>
</evidence>
<organism evidence="2 3">
    <name type="scientific">Candidatus Doudnabacteria bacterium RIFCSPHIGHO2_01_FULL_46_14</name>
    <dbReference type="NCBI Taxonomy" id="1817824"/>
    <lineage>
        <taxon>Bacteria</taxon>
        <taxon>Candidatus Doudnaibacteriota</taxon>
    </lineage>
</organism>
<accession>A0A1F5NN79</accession>
<feature type="transmembrane region" description="Helical" evidence="1">
    <location>
        <begin position="88"/>
        <end position="112"/>
    </location>
</feature>